<gene>
    <name evidence="1" type="ORF">SSYRP_v1c06950</name>
</gene>
<sequence>MASSKQLQLNANQHISKYSKSKADDKDIYLSIIEVIMYLKNRFASEVGEKGDEKKYYISFTKTLSIDFMLKMIKSKSKRTEYYHHYNERTIKPEGGFILLRSNHDPDFCRILLISELKRQGTNDQRLQEGKKKQAKGNAIERLGKNLIGIRAMMMHEKITPFICFGWGCDFNHEDTYIDSKLFMMNEFYQINTIYVFKKDGGSDYNYFAPVSMFFREERWTIKEMYEYMKEIAETAFRYYTQ</sequence>
<reference evidence="1 2" key="1">
    <citation type="journal article" date="2013" name="Genome Biol. Evol.">
        <title>Complete genomes of two dipteran-associated spiroplasmas provided insights into the origin, dynamics, and impacts of viral invasion in spiroplasma.</title>
        <authorList>
            <person name="Ku C."/>
            <person name="Lo W.S."/>
            <person name="Chen L.L."/>
            <person name="Kuo C.H."/>
        </authorList>
    </citation>
    <scope>NUCLEOTIDE SEQUENCE [LARGE SCALE GENOMIC DNA]</scope>
    <source>
        <strain evidence="1">EA-1</strain>
    </source>
</reference>
<dbReference type="STRING" id="1276229.SSYRP_v1c06950"/>
<organism evidence="1 2">
    <name type="scientific">Spiroplasma syrphidicola EA-1</name>
    <dbReference type="NCBI Taxonomy" id="1276229"/>
    <lineage>
        <taxon>Bacteria</taxon>
        <taxon>Bacillati</taxon>
        <taxon>Mycoplasmatota</taxon>
        <taxon>Mollicutes</taxon>
        <taxon>Entomoplasmatales</taxon>
        <taxon>Spiroplasmataceae</taxon>
        <taxon>Spiroplasma</taxon>
    </lineage>
</organism>
<dbReference type="GO" id="GO:0009307">
    <property type="term" value="P:DNA restriction-modification system"/>
    <property type="evidence" value="ECO:0007669"/>
    <property type="project" value="InterPro"/>
</dbReference>
<dbReference type="GO" id="GO:0000287">
    <property type="term" value="F:magnesium ion binding"/>
    <property type="evidence" value="ECO:0007669"/>
    <property type="project" value="InterPro"/>
</dbReference>
<dbReference type="PATRIC" id="fig|1276229.3.peg.690"/>
<dbReference type="GO" id="GO:0003677">
    <property type="term" value="F:DNA binding"/>
    <property type="evidence" value="ECO:0007669"/>
    <property type="project" value="InterPro"/>
</dbReference>
<dbReference type="InterPro" id="IPR011336">
    <property type="entry name" value="Restrct_endonuc_II_EcoRI/MunI"/>
</dbReference>
<dbReference type="Pfam" id="PF02963">
    <property type="entry name" value="EcoRI"/>
    <property type="match status" value="1"/>
</dbReference>
<dbReference type="KEGG" id="ssyr:SSYRP_v1c06950"/>
<dbReference type="HOGENOM" id="CLU_1160692_0_0_14"/>
<accession>R4UJH6</accession>
<proteinExistence type="predicted"/>
<evidence type="ECO:0000313" key="2">
    <source>
        <dbReference type="Proteomes" id="UP000013963"/>
    </source>
</evidence>
<dbReference type="OrthoDB" id="407944at2"/>
<dbReference type="AlphaFoldDB" id="R4UJH6"/>
<evidence type="ECO:0000313" key="1">
    <source>
        <dbReference type="EMBL" id="AGM26285.1"/>
    </source>
</evidence>
<dbReference type="SUPFAM" id="SSF52980">
    <property type="entry name" value="Restriction endonuclease-like"/>
    <property type="match status" value="1"/>
</dbReference>
<dbReference type="GO" id="GO:0009036">
    <property type="term" value="F:type II site-specific deoxyribonuclease activity"/>
    <property type="evidence" value="ECO:0007669"/>
    <property type="project" value="InterPro"/>
</dbReference>
<dbReference type="eggNOG" id="ENOG502Z7QY">
    <property type="taxonomic scope" value="Bacteria"/>
</dbReference>
<dbReference type="Gene3D" id="3.40.580.10">
    <property type="entry name" value="Eco RI Endonuclease, subunit A"/>
    <property type="match status" value="1"/>
</dbReference>
<dbReference type="InterPro" id="IPR004221">
    <property type="entry name" value="Restrct_endonuc_II_EcoRI"/>
</dbReference>
<dbReference type="EMBL" id="CP005078">
    <property type="protein sequence ID" value="AGM26285.1"/>
    <property type="molecule type" value="Genomic_DNA"/>
</dbReference>
<dbReference type="InterPro" id="IPR011335">
    <property type="entry name" value="Restrct_endonuc-II-like"/>
</dbReference>
<dbReference type="Proteomes" id="UP000013963">
    <property type="component" value="Chromosome"/>
</dbReference>
<protein>
    <submittedName>
        <fullName evidence="1">Type II restriction enzyme, EcoRI family</fullName>
    </submittedName>
</protein>
<name>R4UJH6_9MOLU</name>
<keyword evidence="2" id="KW-1185">Reference proteome</keyword>
<dbReference type="RefSeq" id="WP_016340928.1">
    <property type="nucleotide sequence ID" value="NC_021284.1"/>
</dbReference>